<dbReference type="GO" id="GO:0008270">
    <property type="term" value="F:zinc ion binding"/>
    <property type="evidence" value="ECO:0007669"/>
    <property type="project" value="UniProtKB-KW"/>
</dbReference>
<evidence type="ECO:0000256" key="13">
    <source>
        <dbReference type="ARBA" id="ARBA00023015"/>
    </source>
</evidence>
<dbReference type="SMART" id="SM00591">
    <property type="entry name" value="RWD"/>
    <property type="match status" value="1"/>
</dbReference>
<evidence type="ECO:0000256" key="1">
    <source>
        <dbReference type="ARBA" id="ARBA00001798"/>
    </source>
</evidence>
<keyword evidence="9" id="KW-0677">Repeat</keyword>
<keyword evidence="14" id="KW-0804">Transcription</keyword>
<dbReference type="InterPro" id="IPR017907">
    <property type="entry name" value="Znf_RING_CS"/>
</dbReference>
<reference evidence="23" key="1">
    <citation type="journal article" date="2008" name="Nature">
        <title>The amphioxus genome and the evolution of the chordate karyotype.</title>
        <authorList>
            <consortium name="US DOE Joint Genome Institute (JGI-PGF)"/>
            <person name="Putnam N.H."/>
            <person name="Butts T."/>
            <person name="Ferrier D.E.K."/>
            <person name="Furlong R.F."/>
            <person name="Hellsten U."/>
            <person name="Kawashima T."/>
            <person name="Robinson-Rechavi M."/>
            <person name="Shoguchi E."/>
            <person name="Terry A."/>
            <person name="Yu J.-K."/>
            <person name="Benito-Gutierrez E.L."/>
            <person name="Dubchak I."/>
            <person name="Garcia-Fernandez J."/>
            <person name="Gibson-Brown J.J."/>
            <person name="Grigoriev I.V."/>
            <person name="Horton A.C."/>
            <person name="de Jong P.J."/>
            <person name="Jurka J."/>
            <person name="Kapitonov V.V."/>
            <person name="Kohara Y."/>
            <person name="Kuroki Y."/>
            <person name="Lindquist E."/>
            <person name="Lucas S."/>
            <person name="Osoegawa K."/>
            <person name="Pennacchio L.A."/>
            <person name="Salamov A.A."/>
            <person name="Satou Y."/>
            <person name="Sauka-Spengler T."/>
            <person name="Schmutz J."/>
            <person name="Shin-I T."/>
            <person name="Toyoda A."/>
            <person name="Bronner-Fraser M."/>
            <person name="Fujiyama A."/>
            <person name="Holland L.Z."/>
            <person name="Holland P.W.H."/>
            <person name="Satoh N."/>
            <person name="Rokhsar D.S."/>
        </authorList>
    </citation>
    <scope>NUCLEOTIDE SEQUENCE [LARGE SCALE GENOMIC DNA]</scope>
    <source>
        <strain evidence="23">S238N-H82</strain>
        <tissue evidence="23">Testes</tissue>
    </source>
</reference>
<evidence type="ECO:0000256" key="17">
    <source>
        <dbReference type="ARBA" id="ARBA00067098"/>
    </source>
</evidence>
<evidence type="ECO:0000256" key="16">
    <source>
        <dbReference type="ARBA" id="ARBA00044508"/>
    </source>
</evidence>
<dbReference type="SUPFAM" id="SSF54495">
    <property type="entry name" value="UBC-like"/>
    <property type="match status" value="1"/>
</dbReference>
<dbReference type="Gene3D" id="3.10.110.10">
    <property type="entry name" value="Ubiquitin Conjugating Enzyme"/>
    <property type="match status" value="1"/>
</dbReference>
<dbReference type="SUPFAM" id="SSF57850">
    <property type="entry name" value="RING/U-box"/>
    <property type="match status" value="3"/>
</dbReference>
<dbReference type="Pfam" id="PF01485">
    <property type="entry name" value="IBR"/>
    <property type="match status" value="1"/>
</dbReference>
<keyword evidence="11" id="KW-0833">Ubl conjugation pathway</keyword>
<dbReference type="InterPro" id="IPR047548">
    <property type="entry name" value="Rcat_RBR_RNF14"/>
</dbReference>
<keyword evidence="10 19" id="KW-0863">Zinc-finger</keyword>
<proteinExistence type="inferred from homology"/>
<evidence type="ECO:0000256" key="9">
    <source>
        <dbReference type="ARBA" id="ARBA00022737"/>
    </source>
</evidence>
<comment type="similarity">
    <text evidence="16">Belongs to the RBR family. RNF14 subfamily.</text>
</comment>
<dbReference type="PROSITE" id="PS50089">
    <property type="entry name" value="ZF_RING_2"/>
    <property type="match status" value="1"/>
</dbReference>
<evidence type="ECO:0000256" key="19">
    <source>
        <dbReference type="PROSITE-ProRule" id="PRU00175"/>
    </source>
</evidence>
<dbReference type="SMART" id="SM00647">
    <property type="entry name" value="IBR"/>
    <property type="match status" value="1"/>
</dbReference>
<feature type="domain" description="RING-type" evidence="22">
    <location>
        <begin position="184"/>
        <end position="370"/>
    </location>
</feature>
<evidence type="ECO:0000256" key="6">
    <source>
        <dbReference type="ARBA" id="ARBA00022490"/>
    </source>
</evidence>
<dbReference type="FunFam" id="3.30.40.10:FF:000186">
    <property type="entry name" value="RBR-type E3 ubiquitin transferase"/>
    <property type="match status" value="1"/>
</dbReference>
<dbReference type="FunFam" id="3.10.110.10:FF:000049">
    <property type="entry name" value="RBR-type E3 ubiquitin transferase"/>
    <property type="match status" value="1"/>
</dbReference>
<feature type="domain" description="RWD" evidence="21">
    <location>
        <begin position="9"/>
        <end position="126"/>
    </location>
</feature>
<evidence type="ECO:0000256" key="7">
    <source>
        <dbReference type="ARBA" id="ARBA00022679"/>
    </source>
</evidence>
<evidence type="ECO:0000256" key="3">
    <source>
        <dbReference type="ARBA" id="ARBA00004496"/>
    </source>
</evidence>
<keyword evidence="6" id="KW-0963">Cytoplasm</keyword>
<comment type="catalytic activity">
    <reaction evidence="1">
        <text>[E2 ubiquitin-conjugating enzyme]-S-ubiquitinyl-L-cysteine + [acceptor protein]-L-lysine = [E2 ubiquitin-conjugating enzyme]-L-cysteine + [acceptor protein]-N(6)-ubiquitinyl-L-lysine.</text>
        <dbReference type="EC" id="2.3.2.31"/>
    </reaction>
</comment>
<evidence type="ECO:0000313" key="23">
    <source>
        <dbReference type="EMBL" id="EEN54257.1"/>
    </source>
</evidence>
<keyword evidence="15" id="KW-0539">Nucleus</keyword>
<dbReference type="CDD" id="cd20354">
    <property type="entry name" value="Rcat_RBR_RNF14"/>
    <property type="match status" value="1"/>
</dbReference>
<evidence type="ECO:0000259" key="22">
    <source>
        <dbReference type="PROSITE" id="PS51873"/>
    </source>
</evidence>
<dbReference type="AlphaFoldDB" id="C3YZI6"/>
<gene>
    <name evidence="23" type="ORF">BRAFLDRAFT_57531</name>
</gene>
<dbReference type="GO" id="GO:0016567">
    <property type="term" value="P:protein ubiquitination"/>
    <property type="evidence" value="ECO:0007669"/>
    <property type="project" value="InterPro"/>
</dbReference>
<dbReference type="eggNOG" id="KOG1814">
    <property type="taxonomic scope" value="Eukaryota"/>
</dbReference>
<evidence type="ECO:0000256" key="10">
    <source>
        <dbReference type="ARBA" id="ARBA00022771"/>
    </source>
</evidence>
<dbReference type="InterPro" id="IPR016135">
    <property type="entry name" value="UBQ-conjugating_enzyme/RWD"/>
</dbReference>
<dbReference type="FunFam" id="2.20.25.20:FF:000007">
    <property type="entry name" value="RBR-type E3 ubiquitin transferase"/>
    <property type="match status" value="1"/>
</dbReference>
<protein>
    <recommendedName>
        <fullName evidence="17">E3 ubiquitin-protein ligase RNF14</fullName>
        <ecNumber evidence="5">2.3.2.31</ecNumber>
    </recommendedName>
    <alternativeName>
        <fullName evidence="18">RING finger protein 14</fullName>
    </alternativeName>
</protein>
<dbReference type="CDD" id="cd20341">
    <property type="entry name" value="BRcat_RBR_RNF14"/>
    <property type="match status" value="1"/>
</dbReference>
<comment type="pathway">
    <text evidence="4">Protein modification; protein ubiquitination.</text>
</comment>
<keyword evidence="13" id="KW-0805">Transcription regulation</keyword>
<dbReference type="Gene3D" id="2.20.25.20">
    <property type="match status" value="1"/>
</dbReference>
<keyword evidence="8" id="KW-0479">Metal-binding</keyword>
<dbReference type="CDD" id="cd16628">
    <property type="entry name" value="RING-HC_RBR_RNF14"/>
    <property type="match status" value="1"/>
</dbReference>
<dbReference type="Pfam" id="PF05773">
    <property type="entry name" value="RWD"/>
    <property type="match status" value="1"/>
</dbReference>
<evidence type="ECO:0000256" key="2">
    <source>
        <dbReference type="ARBA" id="ARBA00004123"/>
    </source>
</evidence>
<dbReference type="Gene3D" id="3.30.40.10">
    <property type="entry name" value="Zinc/RING finger domain, C3HC4 (zinc finger)"/>
    <property type="match status" value="1"/>
</dbReference>
<dbReference type="EMBL" id="GG666566">
    <property type="protein sequence ID" value="EEN54257.1"/>
    <property type="molecule type" value="Genomic_DNA"/>
</dbReference>
<organism>
    <name type="scientific">Branchiostoma floridae</name>
    <name type="common">Florida lancelet</name>
    <name type="synonym">Amphioxus</name>
    <dbReference type="NCBI Taxonomy" id="7739"/>
    <lineage>
        <taxon>Eukaryota</taxon>
        <taxon>Metazoa</taxon>
        <taxon>Chordata</taxon>
        <taxon>Cephalochordata</taxon>
        <taxon>Leptocardii</taxon>
        <taxon>Amphioxiformes</taxon>
        <taxon>Branchiostomatidae</taxon>
        <taxon>Branchiostoma</taxon>
    </lineage>
</organism>
<dbReference type="InterPro" id="IPR002867">
    <property type="entry name" value="IBR_dom"/>
</dbReference>
<dbReference type="STRING" id="7739.C3YZI6"/>
<evidence type="ECO:0000256" key="18">
    <source>
        <dbReference type="ARBA" id="ARBA00075528"/>
    </source>
</evidence>
<evidence type="ECO:0000256" key="5">
    <source>
        <dbReference type="ARBA" id="ARBA00012251"/>
    </source>
</evidence>
<dbReference type="PANTHER" id="PTHR11685">
    <property type="entry name" value="RBR FAMILY RING FINGER AND IBR DOMAIN-CONTAINING"/>
    <property type="match status" value="1"/>
</dbReference>
<name>C3YZI6_BRAFL</name>
<evidence type="ECO:0000256" key="15">
    <source>
        <dbReference type="ARBA" id="ARBA00023242"/>
    </source>
</evidence>
<evidence type="ECO:0000256" key="4">
    <source>
        <dbReference type="ARBA" id="ARBA00004906"/>
    </source>
</evidence>
<evidence type="ECO:0000256" key="11">
    <source>
        <dbReference type="ARBA" id="ARBA00022786"/>
    </source>
</evidence>
<dbReference type="GO" id="GO:0005634">
    <property type="term" value="C:nucleus"/>
    <property type="evidence" value="ECO:0007669"/>
    <property type="project" value="UniProtKB-SubCell"/>
</dbReference>
<dbReference type="Gene3D" id="1.20.120.1750">
    <property type="match status" value="1"/>
</dbReference>
<dbReference type="EC" id="2.3.2.31" evidence="5"/>
<dbReference type="GO" id="GO:0061630">
    <property type="term" value="F:ubiquitin protein ligase activity"/>
    <property type="evidence" value="ECO:0007669"/>
    <property type="project" value="UniProtKB-EC"/>
</dbReference>
<dbReference type="InterPro" id="IPR031127">
    <property type="entry name" value="E3_UB_ligase_RBR"/>
</dbReference>
<dbReference type="InterPro" id="IPR031128">
    <property type="entry name" value="RNF14_RING-HC_Zfn"/>
</dbReference>
<dbReference type="InterPro" id="IPR044066">
    <property type="entry name" value="TRIAD_supradom"/>
</dbReference>
<dbReference type="InterPro" id="IPR001841">
    <property type="entry name" value="Znf_RING"/>
</dbReference>
<evidence type="ECO:0000256" key="14">
    <source>
        <dbReference type="ARBA" id="ARBA00023163"/>
    </source>
</evidence>
<dbReference type="InParanoid" id="C3YZI6"/>
<accession>C3YZI6</accession>
<evidence type="ECO:0000256" key="8">
    <source>
        <dbReference type="ARBA" id="ARBA00022723"/>
    </source>
</evidence>
<dbReference type="InterPro" id="IPR013083">
    <property type="entry name" value="Znf_RING/FYVE/PHD"/>
</dbReference>
<dbReference type="PROSITE" id="PS51873">
    <property type="entry name" value="TRIAD"/>
    <property type="match status" value="1"/>
</dbReference>
<evidence type="ECO:0000256" key="12">
    <source>
        <dbReference type="ARBA" id="ARBA00022833"/>
    </source>
</evidence>
<dbReference type="InterPro" id="IPR006575">
    <property type="entry name" value="RWD_dom"/>
</dbReference>
<dbReference type="CDD" id="cd23820">
    <property type="entry name" value="RWD_RNF14"/>
    <property type="match status" value="1"/>
</dbReference>
<evidence type="ECO:0000259" key="20">
    <source>
        <dbReference type="PROSITE" id="PS50089"/>
    </source>
</evidence>
<feature type="domain" description="RING-type" evidence="20">
    <location>
        <begin position="188"/>
        <end position="233"/>
    </location>
</feature>
<dbReference type="GO" id="GO:0005737">
    <property type="term" value="C:cytoplasm"/>
    <property type="evidence" value="ECO:0007669"/>
    <property type="project" value="UniProtKB-SubCell"/>
</dbReference>
<keyword evidence="12" id="KW-0862">Zinc</keyword>
<sequence length="397" mass="44644">MSDQEAQENELLALSSIYDDTVFIAAEDGSGGQFCSIIDLPDNFQINAPAPPGESVKYLPPIILHFQYPADYPSCSAPQFTLSCKWLTLQQLTMLCKHLDDLWTENSGMEILFTWAQYLQEEALGTLGITDVLDVTWIQEKRERETTKEVGDPRAIQDLASPSLLVPALVEYDQERRQHVFNTTMYNCNVCFGEKLGADCIGFKGCDHVYCKECMKGYFQVQISEGNVQCLQCPEPKCESQALPSQVQELVGGELFARYDRLLLQSSLEGMADVVYCPRKSCQCPVMLEPDSKMAGCTACGYTFCTLCKLAYHGVSPCRIKPGVIKLDGCNKMTCIKCRAYFCWLCGMILHHSNPYGHFNKPGSKCFNLLFQGMEEGEGGEEEFEEEEDDWDWIVFA</sequence>
<dbReference type="GO" id="GO:0060828">
    <property type="term" value="P:regulation of canonical Wnt signaling pathway"/>
    <property type="evidence" value="ECO:0007669"/>
    <property type="project" value="UniProtKB-ARBA"/>
</dbReference>
<comment type="subcellular location">
    <subcellularLocation>
        <location evidence="3">Cytoplasm</location>
    </subcellularLocation>
    <subcellularLocation>
        <location evidence="2">Nucleus</location>
    </subcellularLocation>
</comment>
<keyword evidence="7" id="KW-0808">Transferase</keyword>
<evidence type="ECO:0000259" key="21">
    <source>
        <dbReference type="PROSITE" id="PS50908"/>
    </source>
</evidence>
<dbReference type="PROSITE" id="PS50908">
    <property type="entry name" value="RWD"/>
    <property type="match status" value="1"/>
</dbReference>
<dbReference type="PROSITE" id="PS00518">
    <property type="entry name" value="ZF_RING_1"/>
    <property type="match status" value="1"/>
</dbReference>